<dbReference type="EMBL" id="JABSTV010001249">
    <property type="protein sequence ID" value="KAH7961825.1"/>
    <property type="molecule type" value="Genomic_DNA"/>
</dbReference>
<evidence type="ECO:0000313" key="2">
    <source>
        <dbReference type="Proteomes" id="UP000821837"/>
    </source>
</evidence>
<dbReference type="Proteomes" id="UP000821837">
    <property type="component" value="Chromosome 3"/>
</dbReference>
<protein>
    <submittedName>
        <fullName evidence="1">Uncharacterized protein</fullName>
    </submittedName>
</protein>
<accession>A0A9D4Q0Q5</accession>
<reference evidence="1" key="1">
    <citation type="journal article" date="2020" name="Cell">
        <title>Large-Scale Comparative Analyses of Tick Genomes Elucidate Their Genetic Diversity and Vector Capacities.</title>
        <authorList>
            <consortium name="Tick Genome and Microbiome Consortium (TIGMIC)"/>
            <person name="Jia N."/>
            <person name="Wang J."/>
            <person name="Shi W."/>
            <person name="Du L."/>
            <person name="Sun Y."/>
            <person name="Zhan W."/>
            <person name="Jiang J.F."/>
            <person name="Wang Q."/>
            <person name="Zhang B."/>
            <person name="Ji P."/>
            <person name="Bell-Sakyi L."/>
            <person name="Cui X.M."/>
            <person name="Yuan T.T."/>
            <person name="Jiang B.G."/>
            <person name="Yang W.F."/>
            <person name="Lam T.T."/>
            <person name="Chang Q.C."/>
            <person name="Ding S.J."/>
            <person name="Wang X.J."/>
            <person name="Zhu J.G."/>
            <person name="Ruan X.D."/>
            <person name="Zhao L."/>
            <person name="Wei J.T."/>
            <person name="Ye R.Z."/>
            <person name="Que T.C."/>
            <person name="Du C.H."/>
            <person name="Zhou Y.H."/>
            <person name="Cheng J.X."/>
            <person name="Dai P.F."/>
            <person name="Guo W.B."/>
            <person name="Han X.H."/>
            <person name="Huang E.J."/>
            <person name="Li L.F."/>
            <person name="Wei W."/>
            <person name="Gao Y.C."/>
            <person name="Liu J.Z."/>
            <person name="Shao H.Z."/>
            <person name="Wang X."/>
            <person name="Wang C.C."/>
            <person name="Yang T.C."/>
            <person name="Huo Q.B."/>
            <person name="Li W."/>
            <person name="Chen H.Y."/>
            <person name="Chen S.E."/>
            <person name="Zhou L.G."/>
            <person name="Ni X.B."/>
            <person name="Tian J.H."/>
            <person name="Sheng Y."/>
            <person name="Liu T."/>
            <person name="Pan Y.S."/>
            <person name="Xia L.Y."/>
            <person name="Li J."/>
            <person name="Zhao F."/>
            <person name="Cao W.C."/>
        </authorList>
    </citation>
    <scope>NUCLEOTIDE SEQUENCE</scope>
    <source>
        <strain evidence="1">Rsan-2018</strain>
    </source>
</reference>
<organism evidence="1 2">
    <name type="scientific">Rhipicephalus sanguineus</name>
    <name type="common">Brown dog tick</name>
    <name type="synonym">Ixodes sanguineus</name>
    <dbReference type="NCBI Taxonomy" id="34632"/>
    <lineage>
        <taxon>Eukaryota</taxon>
        <taxon>Metazoa</taxon>
        <taxon>Ecdysozoa</taxon>
        <taxon>Arthropoda</taxon>
        <taxon>Chelicerata</taxon>
        <taxon>Arachnida</taxon>
        <taxon>Acari</taxon>
        <taxon>Parasitiformes</taxon>
        <taxon>Ixodida</taxon>
        <taxon>Ixodoidea</taxon>
        <taxon>Ixodidae</taxon>
        <taxon>Rhipicephalinae</taxon>
        <taxon>Rhipicephalus</taxon>
        <taxon>Rhipicephalus</taxon>
    </lineage>
</organism>
<reference evidence="1" key="2">
    <citation type="submission" date="2021-09" db="EMBL/GenBank/DDBJ databases">
        <authorList>
            <person name="Jia N."/>
            <person name="Wang J."/>
            <person name="Shi W."/>
            <person name="Du L."/>
            <person name="Sun Y."/>
            <person name="Zhan W."/>
            <person name="Jiang J."/>
            <person name="Wang Q."/>
            <person name="Zhang B."/>
            <person name="Ji P."/>
            <person name="Sakyi L.B."/>
            <person name="Cui X."/>
            <person name="Yuan T."/>
            <person name="Jiang B."/>
            <person name="Yang W."/>
            <person name="Lam T.T.-Y."/>
            <person name="Chang Q."/>
            <person name="Ding S."/>
            <person name="Wang X."/>
            <person name="Zhu J."/>
            <person name="Ruan X."/>
            <person name="Zhao L."/>
            <person name="Wei J."/>
            <person name="Que T."/>
            <person name="Du C."/>
            <person name="Cheng J."/>
            <person name="Dai P."/>
            <person name="Han X."/>
            <person name="Huang E."/>
            <person name="Gao Y."/>
            <person name="Liu J."/>
            <person name="Shao H."/>
            <person name="Ye R."/>
            <person name="Li L."/>
            <person name="Wei W."/>
            <person name="Wang X."/>
            <person name="Wang C."/>
            <person name="Huo Q."/>
            <person name="Li W."/>
            <person name="Guo W."/>
            <person name="Chen H."/>
            <person name="Chen S."/>
            <person name="Zhou L."/>
            <person name="Zhou L."/>
            <person name="Ni X."/>
            <person name="Tian J."/>
            <person name="Zhou Y."/>
            <person name="Sheng Y."/>
            <person name="Liu T."/>
            <person name="Pan Y."/>
            <person name="Xia L."/>
            <person name="Li J."/>
            <person name="Zhao F."/>
            <person name="Cao W."/>
        </authorList>
    </citation>
    <scope>NUCLEOTIDE SEQUENCE</scope>
    <source>
        <strain evidence="1">Rsan-2018</strain>
        <tissue evidence="1">Larvae</tissue>
    </source>
</reference>
<comment type="caution">
    <text evidence="1">The sequence shown here is derived from an EMBL/GenBank/DDBJ whole genome shotgun (WGS) entry which is preliminary data.</text>
</comment>
<sequence>MTALFMHRINPDMLATCHFCAHEYKKFENMLWLCPVNGLTELKFQEAWNKAITSSKYELKLWAVRRARDVVESLTSSAILGGLQLASSGYDQ</sequence>
<proteinExistence type="predicted"/>
<name>A0A9D4Q0Q5_RHISA</name>
<gene>
    <name evidence="1" type="ORF">HPB52_012412</name>
</gene>
<evidence type="ECO:0000313" key="1">
    <source>
        <dbReference type="EMBL" id="KAH7961825.1"/>
    </source>
</evidence>
<keyword evidence="2" id="KW-1185">Reference proteome</keyword>
<dbReference type="AlphaFoldDB" id="A0A9D4Q0Q5"/>